<dbReference type="InterPro" id="IPR013783">
    <property type="entry name" value="Ig-like_fold"/>
</dbReference>
<dbReference type="CDD" id="cd00063">
    <property type="entry name" value="FN3"/>
    <property type="match status" value="2"/>
</dbReference>
<evidence type="ECO:0000256" key="4">
    <source>
        <dbReference type="ARBA" id="ARBA00023170"/>
    </source>
</evidence>
<feature type="signal peptide" evidence="6">
    <location>
        <begin position="1"/>
        <end position="19"/>
    </location>
</feature>
<evidence type="ECO:0000256" key="3">
    <source>
        <dbReference type="ARBA" id="ARBA00023157"/>
    </source>
</evidence>
<feature type="domain" description="Fibronectin type-III" evidence="7">
    <location>
        <begin position="34"/>
        <end position="125"/>
    </location>
</feature>
<evidence type="ECO:0000259" key="7">
    <source>
        <dbReference type="PROSITE" id="PS50853"/>
    </source>
</evidence>
<dbReference type="InterPro" id="IPR050379">
    <property type="entry name" value="Type-I_Cytokine_Rcpt"/>
</dbReference>
<dbReference type="GO" id="GO:0043235">
    <property type="term" value="C:receptor complex"/>
    <property type="evidence" value="ECO:0007669"/>
    <property type="project" value="TreeGrafter"/>
</dbReference>
<keyword evidence="3" id="KW-1015">Disulfide bond</keyword>
<evidence type="ECO:0000313" key="8">
    <source>
        <dbReference type="EnsemblMetazoa" id="XP_019761676.1"/>
    </source>
</evidence>
<organism evidence="8 9">
    <name type="scientific">Dendroctonus ponderosae</name>
    <name type="common">Mountain pine beetle</name>
    <dbReference type="NCBI Taxonomy" id="77166"/>
    <lineage>
        <taxon>Eukaryota</taxon>
        <taxon>Metazoa</taxon>
        <taxon>Ecdysozoa</taxon>
        <taxon>Arthropoda</taxon>
        <taxon>Hexapoda</taxon>
        <taxon>Insecta</taxon>
        <taxon>Pterygota</taxon>
        <taxon>Neoptera</taxon>
        <taxon>Endopterygota</taxon>
        <taxon>Coleoptera</taxon>
        <taxon>Polyphaga</taxon>
        <taxon>Cucujiformia</taxon>
        <taxon>Curculionidae</taxon>
        <taxon>Scolytinae</taxon>
        <taxon>Dendroctonus</taxon>
    </lineage>
</organism>
<dbReference type="Pfam" id="PF00041">
    <property type="entry name" value="fn3"/>
    <property type="match status" value="1"/>
</dbReference>
<dbReference type="Gene3D" id="2.60.40.10">
    <property type="entry name" value="Immunoglobulins"/>
    <property type="match status" value="2"/>
</dbReference>
<accession>A0AAR5PLM5</accession>
<protein>
    <recommendedName>
        <fullName evidence="7">Fibronectin type-III domain-containing protein</fullName>
    </recommendedName>
</protein>
<dbReference type="GO" id="GO:0004896">
    <property type="term" value="F:cytokine receptor activity"/>
    <property type="evidence" value="ECO:0007669"/>
    <property type="project" value="TreeGrafter"/>
</dbReference>
<keyword evidence="9" id="KW-1185">Reference proteome</keyword>
<dbReference type="GO" id="GO:0009897">
    <property type="term" value="C:external side of plasma membrane"/>
    <property type="evidence" value="ECO:0007669"/>
    <property type="project" value="TreeGrafter"/>
</dbReference>
<evidence type="ECO:0000313" key="9">
    <source>
        <dbReference type="Proteomes" id="UP000019118"/>
    </source>
</evidence>
<dbReference type="InterPro" id="IPR036116">
    <property type="entry name" value="FN3_sf"/>
</dbReference>
<feature type="domain" description="Fibronectin type-III" evidence="7">
    <location>
        <begin position="129"/>
        <end position="228"/>
    </location>
</feature>
<dbReference type="Proteomes" id="UP000019118">
    <property type="component" value="Unassembled WGS sequence"/>
</dbReference>
<reference evidence="8" key="2">
    <citation type="submission" date="2024-08" db="UniProtKB">
        <authorList>
            <consortium name="EnsemblMetazoa"/>
        </authorList>
    </citation>
    <scope>IDENTIFICATION</scope>
</reference>
<dbReference type="EnsemblMetazoa" id="XM_019906117.1">
    <property type="protein sequence ID" value="XP_019761676.1"/>
    <property type="gene ID" value="LOC109538742"/>
</dbReference>
<name>A0AAR5PLM5_DENPD</name>
<proteinExistence type="predicted"/>
<dbReference type="GeneID" id="109538742"/>
<dbReference type="AlphaFoldDB" id="A0AAR5PLM5"/>
<evidence type="ECO:0000256" key="1">
    <source>
        <dbReference type="ARBA" id="ARBA00022729"/>
    </source>
</evidence>
<reference evidence="9" key="1">
    <citation type="journal article" date="2013" name="Genome Biol.">
        <title>Draft genome of the mountain pine beetle, Dendroctonus ponderosae Hopkins, a major forest pest.</title>
        <authorList>
            <person name="Keeling C.I."/>
            <person name="Yuen M.M."/>
            <person name="Liao N.Y."/>
            <person name="Docking T.R."/>
            <person name="Chan S.K."/>
            <person name="Taylor G.A."/>
            <person name="Palmquist D.L."/>
            <person name="Jackman S.D."/>
            <person name="Nguyen A."/>
            <person name="Li M."/>
            <person name="Henderson H."/>
            <person name="Janes J.K."/>
            <person name="Zhao Y."/>
            <person name="Pandoh P."/>
            <person name="Moore R."/>
            <person name="Sperling F.A."/>
            <person name="Huber D.P."/>
            <person name="Birol I."/>
            <person name="Jones S.J."/>
            <person name="Bohlmann J."/>
        </authorList>
    </citation>
    <scope>NUCLEOTIDE SEQUENCE</scope>
</reference>
<sequence>MAAVWCFLALFALCAHCSANNRTKLTRELVPLAAPINLTLVGFETRDALISWEPVASESVRGTFRGYIVRIWNHALSQVYAIPPEVTQTAVQFFPYSRNFVTVSVRNDKYVGPRSVAMWFDAPQTEPGMPFHFEHSQLGSQSALLQWRRPAHANGALLGYNIYCSEAQEFGHNAQTTVQEFIQGRDNTQAKITGLKLGQRYLIEVAAVNCAGEGERNTLLVEAEPHQPYTPSRPAFKYTIGVAPLDKAGHFARHCAASATQLDDDSYVLNTVLPQDRCVVQTLIKWVPDVTHNPGENFFLKYRLKGATDWTETSPELSEDFVVLRDFDACRSYEIILVAVDGDFSTESEPQETPAVLFPTGFH</sequence>
<dbReference type="InterPro" id="IPR003961">
    <property type="entry name" value="FN3_dom"/>
</dbReference>
<keyword evidence="4" id="KW-0675">Receptor</keyword>
<dbReference type="SMART" id="SM00060">
    <property type="entry name" value="FN3"/>
    <property type="match status" value="2"/>
</dbReference>
<dbReference type="KEGG" id="dpa:109538742"/>
<keyword evidence="1 6" id="KW-0732">Signal</keyword>
<dbReference type="SUPFAM" id="SSF49265">
    <property type="entry name" value="Fibronectin type III"/>
    <property type="match status" value="1"/>
</dbReference>
<dbReference type="PANTHER" id="PTHR23036">
    <property type="entry name" value="CYTOKINE RECEPTOR"/>
    <property type="match status" value="1"/>
</dbReference>
<evidence type="ECO:0000256" key="5">
    <source>
        <dbReference type="ARBA" id="ARBA00023180"/>
    </source>
</evidence>
<evidence type="ECO:0000256" key="6">
    <source>
        <dbReference type="SAM" id="SignalP"/>
    </source>
</evidence>
<evidence type="ECO:0000256" key="2">
    <source>
        <dbReference type="ARBA" id="ARBA00022737"/>
    </source>
</evidence>
<dbReference type="PRINTS" id="PR00014">
    <property type="entry name" value="FNTYPEIII"/>
</dbReference>
<dbReference type="GO" id="GO:0019955">
    <property type="term" value="F:cytokine binding"/>
    <property type="evidence" value="ECO:0007669"/>
    <property type="project" value="TreeGrafter"/>
</dbReference>
<dbReference type="PROSITE" id="PS50853">
    <property type="entry name" value="FN3"/>
    <property type="match status" value="2"/>
</dbReference>
<keyword evidence="5" id="KW-0325">Glycoprotein</keyword>
<keyword evidence="2" id="KW-0677">Repeat</keyword>
<feature type="chain" id="PRO_5043848901" description="Fibronectin type-III domain-containing protein" evidence="6">
    <location>
        <begin position="20"/>
        <end position="363"/>
    </location>
</feature>
<dbReference type="PANTHER" id="PTHR23036:SF151">
    <property type="entry name" value="FIBRONECTIN TYPE-III DOMAIN-CONTAINING PROTEIN"/>
    <property type="match status" value="1"/>
</dbReference>